<reference evidence="1 2" key="1">
    <citation type="submission" date="2016-08" db="EMBL/GenBank/DDBJ databases">
        <authorList>
            <person name="Seilhamer J.J."/>
        </authorList>
    </citation>
    <scope>NUCLEOTIDE SEQUENCE [LARGE SCALE GENOMIC DNA]</scope>
    <source>
        <strain evidence="1 2">A37T2</strain>
    </source>
</reference>
<evidence type="ECO:0000313" key="2">
    <source>
        <dbReference type="Proteomes" id="UP000242818"/>
    </source>
</evidence>
<dbReference type="STRING" id="1335309.GA0116948_1404"/>
<dbReference type="Proteomes" id="UP000242818">
    <property type="component" value="Unassembled WGS sequence"/>
</dbReference>
<accession>A0A1C4GAI4</accession>
<proteinExistence type="predicted"/>
<dbReference type="AlphaFoldDB" id="A0A1C4GAI4"/>
<dbReference type="RefSeq" id="WP_139111397.1">
    <property type="nucleotide sequence ID" value="NZ_FMAR01000040.1"/>
</dbReference>
<dbReference type="OrthoDB" id="681079at2"/>
<dbReference type="Gene3D" id="2.180.10.10">
    <property type="entry name" value="RHS repeat-associated core"/>
    <property type="match status" value="1"/>
</dbReference>
<dbReference type="EMBL" id="FMAR01000040">
    <property type="protein sequence ID" value="SCC64933.1"/>
    <property type="molecule type" value="Genomic_DNA"/>
</dbReference>
<keyword evidence="2" id="KW-1185">Reference proteome</keyword>
<name>A0A1C4GAI4_9BACT</name>
<feature type="non-terminal residue" evidence="1">
    <location>
        <position position="92"/>
    </location>
</feature>
<gene>
    <name evidence="1" type="ORF">GA0116948_1404</name>
</gene>
<evidence type="ECO:0008006" key="3">
    <source>
        <dbReference type="Google" id="ProtNLM"/>
    </source>
</evidence>
<evidence type="ECO:0000313" key="1">
    <source>
        <dbReference type="EMBL" id="SCC64933.1"/>
    </source>
</evidence>
<organism evidence="1 2">
    <name type="scientific">Chitinophaga costaii</name>
    <dbReference type="NCBI Taxonomy" id="1335309"/>
    <lineage>
        <taxon>Bacteria</taxon>
        <taxon>Pseudomonadati</taxon>
        <taxon>Bacteroidota</taxon>
        <taxon>Chitinophagia</taxon>
        <taxon>Chitinophagales</taxon>
        <taxon>Chitinophagaceae</taxon>
        <taxon>Chitinophaga</taxon>
    </lineage>
</organism>
<protein>
    <recommendedName>
        <fullName evidence="3">YD repeat-containing protein</fullName>
    </recommendedName>
</protein>
<sequence length="92" mass="10570">MLQQITITAKGAIQYVYDEGGNKLRKIVTDNTVHLPKITTTDYVTGMVYQNDTLQFIPHKEGRVRLVLKTGQAPQYVFDYFLKDHLGNIREV</sequence>